<evidence type="ECO:0000313" key="2">
    <source>
        <dbReference type="EMBL" id="SSA47552.1"/>
    </source>
</evidence>
<sequence length="86" mass="9140">MALRGGAEMSALPLVMRDPVPSVARVLGAAPEVKLAALGGTRSIRQAAAQDRVDRLSPLALTLSVFALAGLGSARRQAVYRWMVRR</sequence>
<dbReference type="Proteomes" id="UP000245839">
    <property type="component" value="Unassembled WGS sequence"/>
</dbReference>
<evidence type="ECO:0000313" key="3">
    <source>
        <dbReference type="Proteomes" id="UP000245839"/>
    </source>
</evidence>
<gene>
    <name evidence="1" type="ORF">BCF38_10683</name>
    <name evidence="2" type="ORF">SAMN05421539_10683</name>
</gene>
<reference evidence="1 3" key="2">
    <citation type="submission" date="2018-03" db="EMBL/GenBank/DDBJ databases">
        <title>Genomic Encyclopedia of Archaeal and Bacterial Type Strains, Phase II (KMG-II): from individual species to whole genera.</title>
        <authorList>
            <person name="Goeker M."/>
        </authorList>
    </citation>
    <scope>NUCLEOTIDE SEQUENCE [LARGE SCALE GENOMIC DNA]</scope>
    <source>
        <strain evidence="1 3">DSM 25227</strain>
    </source>
</reference>
<proteinExistence type="predicted"/>
<dbReference type="EMBL" id="QGDJ01000006">
    <property type="protein sequence ID" value="PWJ17473.1"/>
    <property type="molecule type" value="Genomic_DNA"/>
</dbReference>
<evidence type="ECO:0000313" key="1">
    <source>
        <dbReference type="EMBL" id="PWJ17473.1"/>
    </source>
</evidence>
<evidence type="ECO:0000313" key="4">
    <source>
        <dbReference type="Proteomes" id="UP000251571"/>
    </source>
</evidence>
<dbReference type="AlphaFoldDB" id="A0A2Y9C194"/>
<name>A0A2Y9C194_9RHOB</name>
<accession>A0A2Y9C194</accession>
<organism evidence="2 4">
    <name type="scientific">Jannaschia seohaensis</name>
    <dbReference type="NCBI Taxonomy" id="475081"/>
    <lineage>
        <taxon>Bacteria</taxon>
        <taxon>Pseudomonadati</taxon>
        <taxon>Pseudomonadota</taxon>
        <taxon>Alphaproteobacteria</taxon>
        <taxon>Rhodobacterales</taxon>
        <taxon>Roseobacteraceae</taxon>
        <taxon>Jannaschia</taxon>
    </lineage>
</organism>
<dbReference type="Proteomes" id="UP000251571">
    <property type="component" value="Unassembled WGS sequence"/>
</dbReference>
<dbReference type="OrthoDB" id="10009820at2"/>
<reference evidence="2 4" key="1">
    <citation type="submission" date="2016-10" db="EMBL/GenBank/DDBJ databases">
        <authorList>
            <person name="Cai Z."/>
        </authorList>
    </citation>
    <scope>NUCLEOTIDE SEQUENCE [LARGE SCALE GENOMIC DNA]</scope>
    <source>
        <strain evidence="2 4">DSM 25227</strain>
    </source>
</reference>
<protein>
    <submittedName>
        <fullName evidence="2">Uncharacterized protein</fullName>
    </submittedName>
</protein>
<dbReference type="RefSeq" id="WP_109564905.1">
    <property type="nucleotide sequence ID" value="NZ_QGDJ01000006.1"/>
</dbReference>
<keyword evidence="3" id="KW-1185">Reference proteome</keyword>
<dbReference type="EMBL" id="UETC01000006">
    <property type="protein sequence ID" value="SSA47552.1"/>
    <property type="molecule type" value="Genomic_DNA"/>
</dbReference>